<keyword evidence="2" id="KW-1185">Reference proteome</keyword>
<evidence type="ECO:0000313" key="1">
    <source>
        <dbReference type="EMBL" id="ADB59446.1"/>
    </source>
</evidence>
<proteinExistence type="predicted"/>
<dbReference type="AlphaFoldDB" id="D2RVT2"/>
<dbReference type="HOGENOM" id="CLU_3338357_0_0_2"/>
<dbReference type="Proteomes" id="UP000001903">
    <property type="component" value="Chromosome"/>
</dbReference>
<dbReference type="KEGG" id="htu:Htur_0548"/>
<sequence>MLETPHYAARHCPHCATTLSNVQGVAACPECQWIDSD</sequence>
<reference evidence="1 2" key="1">
    <citation type="journal article" date="2010" name="Stand. Genomic Sci.">
        <title>Complete genome sequence of Haloterrigena turkmenica type strain (4k).</title>
        <authorList>
            <person name="Saunders E."/>
            <person name="Tindall B.J."/>
            <person name="Fahnrich R."/>
            <person name="Lapidus A."/>
            <person name="Copeland A."/>
            <person name="Del Rio T.G."/>
            <person name="Lucas S."/>
            <person name="Chen F."/>
            <person name="Tice H."/>
            <person name="Cheng J.F."/>
            <person name="Han C."/>
            <person name="Detter J.C."/>
            <person name="Bruce D."/>
            <person name="Goodwin L."/>
            <person name="Chain P."/>
            <person name="Pitluck S."/>
            <person name="Pati A."/>
            <person name="Ivanova N."/>
            <person name="Mavromatis K."/>
            <person name="Chen A."/>
            <person name="Palaniappan K."/>
            <person name="Land M."/>
            <person name="Hauser L."/>
            <person name="Chang Y.J."/>
            <person name="Jeffries C.D."/>
            <person name="Brettin T."/>
            <person name="Rohde M."/>
            <person name="Goker M."/>
            <person name="Bristow J."/>
            <person name="Eisen J.A."/>
            <person name="Markowitz V."/>
            <person name="Hugenholtz P."/>
            <person name="Klenk H.P."/>
            <person name="Kyrpides N.C."/>
        </authorList>
    </citation>
    <scope>NUCLEOTIDE SEQUENCE [LARGE SCALE GENOMIC DNA]</scope>
    <source>
        <strain evidence="2">ATCC 51198 / DSM 5511 / JCM 9101 / NCIMB 13204 / VKM B-1734 / 4k</strain>
    </source>
</reference>
<protein>
    <submittedName>
        <fullName evidence="1">Uncharacterized protein</fullName>
    </submittedName>
</protein>
<name>D2RVT2_HALTV</name>
<accession>D2RVT2</accession>
<gene>
    <name evidence="1" type="ordered locus">Htur_0548</name>
</gene>
<dbReference type="eggNOG" id="arCOG13182">
    <property type="taxonomic scope" value="Archaea"/>
</dbReference>
<organism evidence="1 2">
    <name type="scientific">Haloterrigena turkmenica (strain ATCC 51198 / DSM 5511 / JCM 9101 / NCIMB 13204 / VKM B-1734 / 4k)</name>
    <name type="common">Halococcus turkmenicus</name>
    <dbReference type="NCBI Taxonomy" id="543526"/>
    <lineage>
        <taxon>Archaea</taxon>
        <taxon>Methanobacteriati</taxon>
        <taxon>Methanobacteriota</taxon>
        <taxon>Stenosarchaea group</taxon>
        <taxon>Halobacteria</taxon>
        <taxon>Halobacteriales</taxon>
        <taxon>Natrialbaceae</taxon>
        <taxon>Haloterrigena</taxon>
    </lineage>
</organism>
<dbReference type="EMBL" id="CP001860">
    <property type="protein sequence ID" value="ADB59446.1"/>
    <property type="molecule type" value="Genomic_DNA"/>
</dbReference>
<evidence type="ECO:0000313" key="2">
    <source>
        <dbReference type="Proteomes" id="UP000001903"/>
    </source>
</evidence>